<dbReference type="FunFam" id="2.130.10.10:FF:001057">
    <property type="entry name" value="Nuclear pore complex subunit Nup133, putative"/>
    <property type="match status" value="1"/>
</dbReference>
<dbReference type="InterPro" id="IPR007187">
    <property type="entry name" value="Nucleoporin_Nup133/Nup155_C"/>
</dbReference>
<dbReference type="SUPFAM" id="SSF117289">
    <property type="entry name" value="Nucleoporin domain"/>
    <property type="match status" value="1"/>
</dbReference>
<dbReference type="InterPro" id="IPR015943">
    <property type="entry name" value="WD40/YVTN_repeat-like_dom_sf"/>
</dbReference>
<gene>
    <name evidence="11" type="ORF">C8A01DRAFT_13806</name>
</gene>
<dbReference type="GO" id="GO:0000972">
    <property type="term" value="P:transcription-dependent tethering of RNA polymerase II gene DNA at nuclear periphery"/>
    <property type="evidence" value="ECO:0007669"/>
    <property type="project" value="TreeGrafter"/>
</dbReference>
<dbReference type="Gene3D" id="1.20.58.1380">
    <property type="match status" value="1"/>
</dbReference>
<feature type="compositionally biased region" description="Basic and acidic residues" evidence="8">
    <location>
        <begin position="1"/>
        <end position="10"/>
    </location>
</feature>
<dbReference type="GO" id="GO:0017056">
    <property type="term" value="F:structural constituent of nuclear pore"/>
    <property type="evidence" value="ECO:0007669"/>
    <property type="project" value="InterPro"/>
</dbReference>
<dbReference type="Pfam" id="PF08801">
    <property type="entry name" value="Nucleoporin_N"/>
    <property type="match status" value="1"/>
</dbReference>
<evidence type="ECO:0000313" key="11">
    <source>
        <dbReference type="EMBL" id="KAK4042609.1"/>
    </source>
</evidence>
<reference evidence="12" key="1">
    <citation type="journal article" date="2023" name="Mol. Phylogenet. Evol.">
        <title>Genome-scale phylogeny and comparative genomics of the fungal order Sordariales.</title>
        <authorList>
            <person name="Hensen N."/>
            <person name="Bonometti L."/>
            <person name="Westerberg I."/>
            <person name="Brannstrom I.O."/>
            <person name="Guillou S."/>
            <person name="Cros-Aarteil S."/>
            <person name="Calhoun S."/>
            <person name="Haridas S."/>
            <person name="Kuo A."/>
            <person name="Mondo S."/>
            <person name="Pangilinan J."/>
            <person name="Riley R."/>
            <person name="LaButti K."/>
            <person name="Andreopoulos B."/>
            <person name="Lipzen A."/>
            <person name="Chen C."/>
            <person name="Yan M."/>
            <person name="Daum C."/>
            <person name="Ng V."/>
            <person name="Clum A."/>
            <person name="Steindorff A."/>
            <person name="Ohm R.A."/>
            <person name="Martin F."/>
            <person name="Silar P."/>
            <person name="Natvig D.O."/>
            <person name="Lalanne C."/>
            <person name="Gautier V."/>
            <person name="Ament-Velasquez S.L."/>
            <person name="Kruys A."/>
            <person name="Hutchinson M.I."/>
            <person name="Powell A.J."/>
            <person name="Barry K."/>
            <person name="Miller A.N."/>
            <person name="Grigoriev I.V."/>
            <person name="Debuchy R."/>
            <person name="Gladieux P."/>
            <person name="Hiltunen Thoren M."/>
            <person name="Johannesson H."/>
        </authorList>
    </citation>
    <scope>NUCLEOTIDE SEQUENCE [LARGE SCALE GENOMIC DNA]</scope>
    <source>
        <strain evidence="12">CBS 284.82</strain>
    </source>
</reference>
<dbReference type="GO" id="GO:0016973">
    <property type="term" value="P:poly(A)+ mRNA export from nucleus"/>
    <property type="evidence" value="ECO:0007669"/>
    <property type="project" value="TreeGrafter"/>
</dbReference>
<feature type="region of interest" description="Disordered" evidence="8">
    <location>
        <begin position="548"/>
        <end position="567"/>
    </location>
</feature>
<evidence type="ECO:0000256" key="3">
    <source>
        <dbReference type="ARBA" id="ARBA00022448"/>
    </source>
</evidence>
<keyword evidence="7" id="KW-0539">Nucleus</keyword>
<protein>
    <submittedName>
        <fullName evidence="11">Non-repetitive/WGA-negative nucleoporin C-terminal-domain-containing protein</fullName>
    </submittedName>
</protein>
<keyword evidence="4" id="KW-0509">mRNA transport</keyword>
<feature type="region of interest" description="Disordered" evidence="8">
    <location>
        <begin position="1"/>
        <end position="102"/>
    </location>
</feature>
<evidence type="ECO:0000256" key="6">
    <source>
        <dbReference type="ARBA" id="ARBA00023010"/>
    </source>
</evidence>
<dbReference type="PANTHER" id="PTHR13405">
    <property type="entry name" value="NUCLEAR PORE COMPLEX PROTEIN NUP133"/>
    <property type="match status" value="1"/>
</dbReference>
<comment type="subcellular location">
    <subcellularLocation>
        <location evidence="1">Nucleus envelope</location>
    </subcellularLocation>
</comment>
<evidence type="ECO:0000259" key="9">
    <source>
        <dbReference type="Pfam" id="PF03177"/>
    </source>
</evidence>
<comment type="similarity">
    <text evidence="2">Belongs to the nucleoporin Nup133 family.</text>
</comment>
<dbReference type="Gene3D" id="2.130.10.10">
    <property type="entry name" value="YVTN repeat-like/Quinoprotein amine dehydrogenase"/>
    <property type="match status" value="1"/>
</dbReference>
<name>A0AAN6PKD7_9PEZI</name>
<keyword evidence="5" id="KW-0653">Protein transport</keyword>
<dbReference type="InterPro" id="IPR014908">
    <property type="entry name" value="Nucleoporin_Nup133/Nup155_N"/>
</dbReference>
<dbReference type="EMBL" id="MU854338">
    <property type="protein sequence ID" value="KAK4042609.1"/>
    <property type="molecule type" value="Genomic_DNA"/>
</dbReference>
<evidence type="ECO:0000256" key="1">
    <source>
        <dbReference type="ARBA" id="ARBA00004259"/>
    </source>
</evidence>
<evidence type="ECO:0000256" key="5">
    <source>
        <dbReference type="ARBA" id="ARBA00022927"/>
    </source>
</evidence>
<evidence type="ECO:0000256" key="4">
    <source>
        <dbReference type="ARBA" id="ARBA00022816"/>
    </source>
</evidence>
<feature type="compositionally biased region" description="Basic and acidic residues" evidence="8">
    <location>
        <begin position="56"/>
        <end position="98"/>
    </location>
</feature>
<accession>A0AAN6PKD7</accession>
<feature type="domain" description="Nucleoporin Nup133/Nup155-like N-terminal" evidence="10">
    <location>
        <begin position="106"/>
        <end position="586"/>
    </location>
</feature>
<dbReference type="GO" id="GO:0006606">
    <property type="term" value="P:protein import into nucleus"/>
    <property type="evidence" value="ECO:0007669"/>
    <property type="project" value="TreeGrafter"/>
</dbReference>
<organism evidence="11 12">
    <name type="scientific">Parachaetomium inaequale</name>
    <dbReference type="NCBI Taxonomy" id="2588326"/>
    <lineage>
        <taxon>Eukaryota</taxon>
        <taxon>Fungi</taxon>
        <taxon>Dikarya</taxon>
        <taxon>Ascomycota</taxon>
        <taxon>Pezizomycotina</taxon>
        <taxon>Sordariomycetes</taxon>
        <taxon>Sordariomycetidae</taxon>
        <taxon>Sordariales</taxon>
        <taxon>Chaetomiaceae</taxon>
        <taxon>Parachaetomium</taxon>
    </lineage>
</organism>
<keyword evidence="6" id="KW-0811">Translocation</keyword>
<evidence type="ECO:0000256" key="2">
    <source>
        <dbReference type="ARBA" id="ARBA00005569"/>
    </source>
</evidence>
<keyword evidence="12" id="KW-1185">Reference proteome</keyword>
<dbReference type="InterPro" id="IPR037624">
    <property type="entry name" value="Nup133-like"/>
</dbReference>
<feature type="domain" description="Nucleoporin Nup133/Nup155-like C-terminal" evidence="9">
    <location>
        <begin position="697"/>
        <end position="1343"/>
    </location>
</feature>
<dbReference type="Pfam" id="PF03177">
    <property type="entry name" value="Nucleoporin_C"/>
    <property type="match status" value="1"/>
</dbReference>
<dbReference type="PANTHER" id="PTHR13405:SF11">
    <property type="entry name" value="NUCLEAR PORE COMPLEX PROTEIN NUP133"/>
    <property type="match status" value="1"/>
</dbReference>
<evidence type="ECO:0000313" key="12">
    <source>
        <dbReference type="Proteomes" id="UP001303115"/>
    </source>
</evidence>
<dbReference type="Proteomes" id="UP001303115">
    <property type="component" value="Unassembled WGS sequence"/>
</dbReference>
<sequence length="1404" mass="156494">MFSSAHHEGGPAKGTRSSRRRQRTSETSTQQPKAKRQRVPLAETSSVNPDPQPDMYDVKPDKIDVHATKRDGIENVSAPRKELSVRSKKPKPGERTTKGDGSIVLTTNNAFTVSKLPALPDRLRADAQSKAETPMPPKGAMFRGQALLNFSKDRQHGAVYSSSGYALSLTHTHAFVWPYTSTTSSPETFTFTLPYPSKHASDPLPLASLVTASAASDEPGLVIVMPMSGKVAYWESISSAATLDFIRQQRTGVEDSISGMYSGEHVTQIVNAGSAGFALVFSTGRMAYMSVRDAHGRPGITVQFLRSGLGGNALGFFGTIRHALSSAAFRGEIAAARTSHGSKVGERVVVAATSKGRLHSWKIHRGGHHELLADSDIRERLVEAIREADPAASNFPQDSFEVLDFTLVPRGLEQKYISASRLSEALTHEEESLQHALLLASFSKQHQYRYSLVEVVIGPEGPRIGMVRPVTSYTSPVKSGVPEKPRIYLPRPALVAFLVFDRAVVVASMVAPPDSPDAQLQEDSHVLPHTFEDVVDFRDEETLQVAGSGIEEPSGNGHAQDDMRPHRHRTKNPTVVLLLQGVGTVRIAVSDIDRFASDTPPEVTAKSKLEQAVFFGVKDDNPLVFQGRRELPFSSQEIGNAAIELSHEIVSSKTPFIANLPASLENNMKSRVVYLDGLITYLNSLKTDLDMRTRWMLLYNAEKMAVATWIWQKHEQFLAERPKGDKKTLISETAVYINEHQKTELNPAVGQVDPVRHWFINDVWRLDIFVAWAYQIIKYHFTERLADEAGINRLVWEAVTVNNGALFEARQFRLNRARLYGVNPRNIAGGNAIPEPWTATYFITNNLKRLVEFCYQWLERYSAPSPDKIPVDSRLLDDIRHLLPSLTSQYLTSLAEFSRWAALSDDAQAQERGRTYQQIYQEDVFTKLLRLKDFNLWEEAIDLAQEYKAFDSLAEIVVQQILSLEQLAAEGNTTDSAAQENLAVAKLKKQKMGRLFDEYEESFAFRAYEVLLENSGVQAVLEFPYDKNGYATKFLRTKPELAKISWINDVEREKDIDHAAETLLDLGLTREQQVWNKKIELSLGKLALLAEEAEQAANGDGGSSAPSENEGRNGVNLEKIDHALELIKIQDALYSQILPTIQEGVDESAEVELAVKEHSALIPKRQKALFQVFDDSMSRLLRHEALQPHTLIDLLTLAALPDNHYDTIGDQFYLALKVAKYGLKGEERSDAERLIWRRCFTRDDWKRVNETNEKGDLDQLATVGQTAAYHTLLAVVDEQHSTPKFHPFLKPSDTLGVFTEALDRRFDTMDDGFRARLLDAMRWEDKQLRAAIDKAQLGAWYRTTKECAEKTVAVSYDRLTAAKNAASAQAQAVQARVNGGTAKGRLVIGERAEGRTMPGGLFAI</sequence>
<proteinExistence type="inferred from homology"/>
<keyword evidence="3" id="KW-0813">Transport</keyword>
<evidence type="ECO:0000256" key="8">
    <source>
        <dbReference type="SAM" id="MobiDB-lite"/>
    </source>
</evidence>
<dbReference type="GO" id="GO:0031080">
    <property type="term" value="C:nuclear pore outer ring"/>
    <property type="evidence" value="ECO:0007669"/>
    <property type="project" value="TreeGrafter"/>
</dbReference>
<evidence type="ECO:0000259" key="10">
    <source>
        <dbReference type="Pfam" id="PF08801"/>
    </source>
</evidence>
<evidence type="ECO:0000256" key="7">
    <source>
        <dbReference type="ARBA" id="ARBA00023242"/>
    </source>
</evidence>
<comment type="caution">
    <text evidence="11">The sequence shown here is derived from an EMBL/GenBank/DDBJ whole genome shotgun (WGS) entry which is preliminary data.</text>
</comment>